<keyword evidence="1" id="KW-0812">Transmembrane</keyword>
<keyword evidence="3" id="KW-1185">Reference proteome</keyword>
<dbReference type="GO" id="GO:0009435">
    <property type="term" value="P:NAD+ biosynthetic process"/>
    <property type="evidence" value="ECO:0007669"/>
    <property type="project" value="InterPro"/>
</dbReference>
<evidence type="ECO:0000256" key="1">
    <source>
        <dbReference type="SAM" id="Phobius"/>
    </source>
</evidence>
<comment type="caution">
    <text evidence="2">The sequence shown here is derived from an EMBL/GenBank/DDBJ whole genome shotgun (WGS) entry which is preliminary data.</text>
</comment>
<accession>A0A3S4D7Y3</accession>
<dbReference type="AlphaFoldDB" id="A0A3S4D7Y3"/>
<dbReference type="InterPro" id="IPR005288">
    <property type="entry name" value="NadB"/>
</dbReference>
<gene>
    <name evidence="2" type="ORF">ELQ90_15675</name>
</gene>
<dbReference type="OrthoDB" id="615715at2"/>
<dbReference type="InterPro" id="IPR036188">
    <property type="entry name" value="FAD/NAD-bd_sf"/>
</dbReference>
<feature type="transmembrane region" description="Helical" evidence="1">
    <location>
        <begin position="12"/>
        <end position="31"/>
    </location>
</feature>
<evidence type="ECO:0000313" key="2">
    <source>
        <dbReference type="EMBL" id="RWZ46209.1"/>
    </source>
</evidence>
<name>A0A3S4D7Y3_9MICO</name>
<dbReference type="EMBL" id="RZNB01000008">
    <property type="protein sequence ID" value="RWZ46209.1"/>
    <property type="molecule type" value="Genomic_DNA"/>
</dbReference>
<dbReference type="Proteomes" id="UP000288547">
    <property type="component" value="Unassembled WGS sequence"/>
</dbReference>
<proteinExistence type="predicted"/>
<keyword evidence="1" id="KW-0472">Membrane</keyword>
<sequence length="548" mass="60518">MNHRSERHGADLLVIGGGTGGVAAALTALRLGSRVIVTEETAWLGGQLTSQAVPPDENAWIEAPSTSPSYAEFRNRVRDYYRRNYPLTAAAAADPHLNPGAGVVSRLCHEPRVAAAVIDEMLAPWLASGRLRVMLRARPVAVEVRGHEVRAVTVRGDDGMEHELRAPIVVDATELGDLLELGGVEHVIGAEGRDDTGELHAPPNADPLDQQAISWCFAVEHRPGEDHTIAKPERYEHWRTHVDPFWPGPQLSWTDVEPIGLRVRTRPIFQALPTPNVPFDLWRFRRVLAAENFRDGTIDSDVSLVNWPQVDYWEAPLLGVEPDAAERALAASRELSASFLHWMQTEAPREDGGEGYPGLMLRGDVTGTDDGFAMAAYIREARRAVTEFRVLEQHVGVESRGRGTGSALFDDSVGIGHYRIDLHPSTSGRTYVDIEAYPFQIPLGALLPVRIDNLLPAAKNIGSTHITNGCYRLHPVEWSIGEAVGALATFALERRVPPRAVRADEHLLHDFRSLLTGPLGLTLRWPEHVRTHHWSPVRAEEDENVPAR</sequence>
<dbReference type="Gene3D" id="3.50.50.60">
    <property type="entry name" value="FAD/NAD(P)-binding domain"/>
    <property type="match status" value="1"/>
</dbReference>
<dbReference type="PANTHER" id="PTHR42716:SF1">
    <property type="entry name" value="SLL0471 PROTEIN"/>
    <property type="match status" value="1"/>
</dbReference>
<dbReference type="RefSeq" id="WP_128496241.1">
    <property type="nucleotide sequence ID" value="NZ_RZNB01000008.1"/>
</dbReference>
<dbReference type="PANTHER" id="PTHR42716">
    <property type="entry name" value="L-ASPARTATE OXIDASE"/>
    <property type="match status" value="1"/>
</dbReference>
<organism evidence="2 3">
    <name type="scientific">Labedella phragmitis</name>
    <dbReference type="NCBI Taxonomy" id="2498849"/>
    <lineage>
        <taxon>Bacteria</taxon>
        <taxon>Bacillati</taxon>
        <taxon>Actinomycetota</taxon>
        <taxon>Actinomycetes</taxon>
        <taxon>Micrococcales</taxon>
        <taxon>Microbacteriaceae</taxon>
        <taxon>Labedella</taxon>
    </lineage>
</organism>
<keyword evidence="1" id="KW-1133">Transmembrane helix</keyword>
<dbReference type="GO" id="GO:0008734">
    <property type="term" value="F:L-aspartate oxidase activity"/>
    <property type="evidence" value="ECO:0007669"/>
    <property type="project" value="InterPro"/>
</dbReference>
<dbReference type="Pfam" id="PF12831">
    <property type="entry name" value="FAD_oxidored"/>
    <property type="match status" value="1"/>
</dbReference>
<reference evidence="2 3" key="1">
    <citation type="submission" date="2018-12" db="EMBL/GenBank/DDBJ databases">
        <authorList>
            <person name="Li F."/>
        </authorList>
    </citation>
    <scope>NUCLEOTIDE SEQUENCE [LARGE SCALE GENOMIC DNA]</scope>
    <source>
        <strain evidence="2 3">11W25H-1</strain>
    </source>
</reference>
<protein>
    <submittedName>
        <fullName evidence="2">FAD-dependent oxidoreductase</fullName>
    </submittedName>
</protein>
<dbReference type="SUPFAM" id="SSF51905">
    <property type="entry name" value="FAD/NAD(P)-binding domain"/>
    <property type="match status" value="1"/>
</dbReference>
<evidence type="ECO:0000313" key="3">
    <source>
        <dbReference type="Proteomes" id="UP000288547"/>
    </source>
</evidence>